<evidence type="ECO:0000313" key="3">
    <source>
        <dbReference type="Proteomes" id="UP001189429"/>
    </source>
</evidence>
<accession>A0ABN9WPS2</accession>
<keyword evidence="3" id="KW-1185">Reference proteome</keyword>
<proteinExistence type="predicted"/>
<gene>
    <name evidence="2" type="ORF">PCOR1329_LOCUS69423</name>
</gene>
<evidence type="ECO:0000256" key="1">
    <source>
        <dbReference type="SAM" id="MobiDB-lite"/>
    </source>
</evidence>
<protein>
    <recommendedName>
        <fullName evidence="4">Selenoprotein O</fullName>
    </recommendedName>
</protein>
<comment type="caution">
    <text evidence="2">The sequence shown here is derived from an EMBL/GenBank/DDBJ whole genome shotgun (WGS) entry which is preliminary data.</text>
</comment>
<sequence length="477" mass="50171">MLYWRSCLDKAACPAPWYSADPQRVETYRKDLAPLPDTSTAPAAVARRIGQADRDCVLGWAANAEFEPPPETTLDPRAFPEAKLPAALRRGLPIHSLDEAGPASTYTGLDIGDDDGWARAKLASVARANAVDPAELTGNSVCSEAVTSRPVTPQDPDGFKVRGHPRAGHFADGAISLLEASAITDATRARFLGLALGPLDGIGMHCHGFGATGGPGILTIACLTDLTQGGFDATAGRSDGRTSAVEHWPAARALTHGAPEVSPPRDFKPADVRAMFRRALLELRLQKGAVLSARGCGREAGTGLLSVVLTGEIPDILRRGQIGMRVSACLTGPSRNFTCEPHIRFITKSILLRFGGALAAPQAARPAEAASTEHQRHAEVSGAVLAREQGEPQRPQRPLRQGAEAAEKHTFALGQSARLVGLSRGRGGLDELKEDFPVDPAPESAQVADDVDADAGAEDENLGDTALESAQVEGDAD</sequence>
<dbReference type="EMBL" id="CAUYUJ010019115">
    <property type="protein sequence ID" value="CAK0888685.1"/>
    <property type="molecule type" value="Genomic_DNA"/>
</dbReference>
<evidence type="ECO:0000313" key="2">
    <source>
        <dbReference type="EMBL" id="CAK0888685.1"/>
    </source>
</evidence>
<organism evidence="2 3">
    <name type="scientific">Prorocentrum cordatum</name>
    <dbReference type="NCBI Taxonomy" id="2364126"/>
    <lineage>
        <taxon>Eukaryota</taxon>
        <taxon>Sar</taxon>
        <taxon>Alveolata</taxon>
        <taxon>Dinophyceae</taxon>
        <taxon>Prorocentrales</taxon>
        <taxon>Prorocentraceae</taxon>
        <taxon>Prorocentrum</taxon>
    </lineage>
</organism>
<evidence type="ECO:0008006" key="4">
    <source>
        <dbReference type="Google" id="ProtNLM"/>
    </source>
</evidence>
<feature type="region of interest" description="Disordered" evidence="1">
    <location>
        <begin position="386"/>
        <end position="405"/>
    </location>
</feature>
<feature type="compositionally biased region" description="Acidic residues" evidence="1">
    <location>
        <begin position="449"/>
        <end position="462"/>
    </location>
</feature>
<name>A0ABN9WPS2_9DINO</name>
<feature type="region of interest" description="Disordered" evidence="1">
    <location>
        <begin position="429"/>
        <end position="477"/>
    </location>
</feature>
<dbReference type="Proteomes" id="UP001189429">
    <property type="component" value="Unassembled WGS sequence"/>
</dbReference>
<reference evidence="2" key="1">
    <citation type="submission" date="2023-10" db="EMBL/GenBank/DDBJ databases">
        <authorList>
            <person name="Chen Y."/>
            <person name="Shah S."/>
            <person name="Dougan E. K."/>
            <person name="Thang M."/>
            <person name="Chan C."/>
        </authorList>
    </citation>
    <scope>NUCLEOTIDE SEQUENCE [LARGE SCALE GENOMIC DNA]</scope>
</reference>